<dbReference type="Pfam" id="PF01399">
    <property type="entry name" value="PCI"/>
    <property type="match status" value="1"/>
</dbReference>
<dbReference type="EMBL" id="CAUWAG010000010">
    <property type="protein sequence ID" value="CAJ2506842.1"/>
    <property type="molecule type" value="Genomic_DNA"/>
</dbReference>
<dbReference type="InterPro" id="IPR019585">
    <property type="entry name" value="Rpn7/CSN1"/>
</dbReference>
<feature type="domain" description="PCI" evidence="8">
    <location>
        <begin position="228"/>
        <end position="399"/>
    </location>
</feature>
<dbReference type="PROSITE" id="PS50250">
    <property type="entry name" value="PCI"/>
    <property type="match status" value="1"/>
</dbReference>
<dbReference type="InterPro" id="IPR000717">
    <property type="entry name" value="PCI_dom"/>
</dbReference>
<dbReference type="PANTHER" id="PTHR14145:SF2">
    <property type="entry name" value="COP9 SIGNALOSOME COMPLEX SUBUNIT 1"/>
    <property type="match status" value="1"/>
</dbReference>
<evidence type="ECO:0000256" key="2">
    <source>
        <dbReference type="ARBA" id="ARBA00004496"/>
    </source>
</evidence>
<protein>
    <submittedName>
        <fullName evidence="9">Uu.00g080280.m01.CDS01</fullName>
    </submittedName>
</protein>
<evidence type="ECO:0000259" key="8">
    <source>
        <dbReference type="PROSITE" id="PS50250"/>
    </source>
</evidence>
<keyword evidence="10" id="KW-1185">Reference proteome</keyword>
<comment type="caution">
    <text evidence="9">The sequence shown here is derived from an EMBL/GenBank/DDBJ whole genome shotgun (WGS) entry which is preliminary data.</text>
</comment>
<dbReference type="Pfam" id="PF10602">
    <property type="entry name" value="RPN7"/>
    <property type="match status" value="1"/>
</dbReference>
<organism evidence="9 10">
    <name type="scientific">Anthostomella pinea</name>
    <dbReference type="NCBI Taxonomy" id="933095"/>
    <lineage>
        <taxon>Eukaryota</taxon>
        <taxon>Fungi</taxon>
        <taxon>Dikarya</taxon>
        <taxon>Ascomycota</taxon>
        <taxon>Pezizomycotina</taxon>
        <taxon>Sordariomycetes</taxon>
        <taxon>Xylariomycetidae</taxon>
        <taxon>Xylariales</taxon>
        <taxon>Xylariaceae</taxon>
        <taxon>Anthostomella</taxon>
    </lineage>
</organism>
<sequence length="469" mass="52318">MASNEEQNHVLEFFTAMDNQEGVIVRQAPKLDLDLYISNYKGRTRFERLLRIGQCSVPLCQEALKAAIVEAKQGQDTQRYRDAWECIRIAAPNEPEAQWDSAWVTNTDKTNKHETYRLETELKGYKNNLVKESIRIGHRDLGQHLESIGDLTGATEAYSKMRPDASTQQHILAVSKHLISTMIQKRDWAGVLANANKVVAVSVPPQEQNTEQPYQKMVSGVAYLGSDKYLEAAKSFLEVGDPTACQQYNDIASVNDVATYGGLLALASMDRLELQSRVLDSSTFRNYLELEPHIRKAISMFVNGRYSACLAILESYRPDYLLDIYLQKHVSTVFSLIRSKCIVQYFLPFSCVTLDSMNATFARPGESLEAELITMIKSGVLKARINTIDRLLVAVSTNARVAMQTKGLEAARNYEKEALERIRRVSLAAANLEVKGQSRNAGGGLPGVGDLWSDDNGRRLLNPGESAMG</sequence>
<dbReference type="SUPFAM" id="SSF46785">
    <property type="entry name" value="Winged helix' DNA-binding domain"/>
    <property type="match status" value="1"/>
</dbReference>
<evidence type="ECO:0000256" key="4">
    <source>
        <dbReference type="ARBA" id="ARBA00022490"/>
    </source>
</evidence>
<keyword evidence="5" id="KW-0736">Signalosome</keyword>
<evidence type="ECO:0000256" key="1">
    <source>
        <dbReference type="ARBA" id="ARBA00004123"/>
    </source>
</evidence>
<keyword evidence="4" id="KW-0963">Cytoplasm</keyword>
<evidence type="ECO:0000256" key="7">
    <source>
        <dbReference type="SAM" id="MobiDB-lite"/>
    </source>
</evidence>
<dbReference type="GO" id="GO:0005737">
    <property type="term" value="C:cytoplasm"/>
    <property type="evidence" value="ECO:0007669"/>
    <property type="project" value="UniProtKB-SubCell"/>
</dbReference>
<name>A0AAI8YJB8_9PEZI</name>
<accession>A0AAI8YJB8</accession>
<evidence type="ECO:0000256" key="5">
    <source>
        <dbReference type="ARBA" id="ARBA00022790"/>
    </source>
</evidence>
<evidence type="ECO:0000313" key="9">
    <source>
        <dbReference type="EMBL" id="CAJ2506842.1"/>
    </source>
</evidence>
<dbReference type="AlphaFoldDB" id="A0AAI8YJB8"/>
<evidence type="ECO:0000256" key="3">
    <source>
        <dbReference type="ARBA" id="ARBA00008793"/>
    </source>
</evidence>
<keyword evidence="6" id="KW-0539">Nucleus</keyword>
<evidence type="ECO:0000313" key="10">
    <source>
        <dbReference type="Proteomes" id="UP001295740"/>
    </source>
</evidence>
<comment type="similarity">
    <text evidence="3">Belongs to the CSN1 family.</text>
</comment>
<reference evidence="9" key="1">
    <citation type="submission" date="2023-10" db="EMBL/GenBank/DDBJ databases">
        <authorList>
            <person name="Hackl T."/>
        </authorList>
    </citation>
    <scope>NUCLEOTIDE SEQUENCE</scope>
</reference>
<dbReference type="PANTHER" id="PTHR14145">
    <property type="entry name" value="26S PROTESOME SUBUNIT 6"/>
    <property type="match status" value="1"/>
</dbReference>
<evidence type="ECO:0000256" key="6">
    <source>
        <dbReference type="ARBA" id="ARBA00023242"/>
    </source>
</evidence>
<comment type="subcellular location">
    <subcellularLocation>
        <location evidence="2">Cytoplasm</location>
    </subcellularLocation>
    <subcellularLocation>
        <location evidence="1">Nucleus</location>
    </subcellularLocation>
</comment>
<dbReference type="Gene3D" id="1.25.40.570">
    <property type="match status" value="1"/>
</dbReference>
<dbReference type="InterPro" id="IPR036390">
    <property type="entry name" value="WH_DNA-bd_sf"/>
</dbReference>
<proteinExistence type="inferred from homology"/>
<dbReference type="GO" id="GO:0008180">
    <property type="term" value="C:COP9 signalosome"/>
    <property type="evidence" value="ECO:0007669"/>
    <property type="project" value="UniProtKB-KW"/>
</dbReference>
<dbReference type="Proteomes" id="UP001295740">
    <property type="component" value="Unassembled WGS sequence"/>
</dbReference>
<feature type="region of interest" description="Disordered" evidence="7">
    <location>
        <begin position="445"/>
        <end position="469"/>
    </location>
</feature>
<dbReference type="SMART" id="SM00088">
    <property type="entry name" value="PINT"/>
    <property type="match status" value="1"/>
</dbReference>
<dbReference type="InterPro" id="IPR045135">
    <property type="entry name" value="Rpn7_N"/>
</dbReference>
<gene>
    <name evidence="9" type="ORF">KHLLAP_LOCUS7310</name>
</gene>